<proteinExistence type="predicted"/>
<protein>
    <submittedName>
        <fullName evidence="1">Uncharacterized protein</fullName>
    </submittedName>
</protein>
<name>A0ACB0ZBW8_MELEN</name>
<dbReference type="Proteomes" id="UP001497535">
    <property type="component" value="Unassembled WGS sequence"/>
</dbReference>
<evidence type="ECO:0000313" key="2">
    <source>
        <dbReference type="Proteomes" id="UP001497535"/>
    </source>
</evidence>
<evidence type="ECO:0000313" key="1">
    <source>
        <dbReference type="EMBL" id="CAK5076449.1"/>
    </source>
</evidence>
<comment type="caution">
    <text evidence="1">The sequence shown here is derived from an EMBL/GenBank/DDBJ whole genome shotgun (WGS) entry which is preliminary data.</text>
</comment>
<dbReference type="EMBL" id="CAVMJV010000030">
    <property type="protein sequence ID" value="CAK5076449.1"/>
    <property type="molecule type" value="Genomic_DNA"/>
</dbReference>
<reference evidence="1" key="1">
    <citation type="submission" date="2023-11" db="EMBL/GenBank/DDBJ databases">
        <authorList>
            <person name="Poullet M."/>
        </authorList>
    </citation>
    <scope>NUCLEOTIDE SEQUENCE</scope>
    <source>
        <strain evidence="1">E1834</strain>
    </source>
</reference>
<sequence>MSSRRLVLPVLLSQKQYYLCFRQLHSGALKSGRKTATGFSIKKDVEDKESKGWLDRVKLFTSHKTDAYDDYKIMIEKMDESEKKTYNDGFIRGVFAGGHKEDGKPGPGRLFFYTFGRLFFFTSFAFAGYLVYRMFTRKGLIFDFGVDMFAMEQDVDVTFDDVCGVDEAKMEIEEIVEYLRNPERYTRLGARLPKGVLLIGDPGTGKTLLARAVAGEASVPFFHASGSEFDEMLVGQGARRVRDLFKKARKHAPCVVFIDEIDSVGSKRTSSTLHPYANQTINQLLSEMDGFVQNEGIIVIGATNKRDHLDSALTRPGRFDVEIKVSRPDLAGREDIFQFVYLFNMLYLDKIIHSADCDVTTLARGTTGFTGADIENMVNQAALKAATERAMRVTMKHLDEARDRILMGPARLKGLHADEEANRNTAYHEAGHTIVGIFTKHSDPIHKVTITPRGESLGLTAHLPEKDHLQYTKSQLLAKLDVLMGGRVAEELIFGEDMVTTGAASDMRKASEIAERLVKTYGMSEHVGLRDFTSNEEEGLSFGPETNNAIDEEIKRLLKESYERAKQLLIKYKTEHHLLAEGLLEYETLTKQEVERVIKGEKLKKPNAAAIKQAGIRRKRQQQKTVGFITEAD</sequence>
<keyword evidence="2" id="KW-1185">Reference proteome</keyword>
<gene>
    <name evidence="1" type="ORF">MENTE1834_LOCUS23315</name>
</gene>
<organism evidence="1 2">
    <name type="scientific">Meloidogyne enterolobii</name>
    <name type="common">Root-knot nematode worm</name>
    <name type="synonym">Meloidogyne mayaguensis</name>
    <dbReference type="NCBI Taxonomy" id="390850"/>
    <lineage>
        <taxon>Eukaryota</taxon>
        <taxon>Metazoa</taxon>
        <taxon>Ecdysozoa</taxon>
        <taxon>Nematoda</taxon>
        <taxon>Chromadorea</taxon>
        <taxon>Rhabditida</taxon>
        <taxon>Tylenchina</taxon>
        <taxon>Tylenchomorpha</taxon>
        <taxon>Tylenchoidea</taxon>
        <taxon>Meloidogynidae</taxon>
        <taxon>Meloidogyninae</taxon>
        <taxon>Meloidogyne</taxon>
    </lineage>
</organism>
<accession>A0ACB0ZBW8</accession>